<evidence type="ECO:0000256" key="5">
    <source>
        <dbReference type="SAM" id="Coils"/>
    </source>
</evidence>
<sequence length="86" mass="9748">MIARRAVASISKLNPSFAVRAYSNEGSTGAPRPDGKSDAFTKREKTNEDYYVKKHEAEVLASLKEQLKKQKEHLNDLEKKIDDLNK</sequence>
<evidence type="ECO:0000313" key="7">
    <source>
        <dbReference type="EMBL" id="ODV98161.1"/>
    </source>
</evidence>
<evidence type="ECO:0000256" key="1">
    <source>
        <dbReference type="ARBA" id="ARBA00004173"/>
    </source>
</evidence>
<dbReference type="AlphaFoldDB" id="A0A1E4U2E3"/>
<evidence type="ECO:0000256" key="4">
    <source>
        <dbReference type="RuleBase" id="RU368087"/>
    </source>
</evidence>
<dbReference type="InterPro" id="IPR007648">
    <property type="entry name" value="ATPase_inhibitor_mt"/>
</dbReference>
<reference evidence="8" key="1">
    <citation type="submission" date="2016-05" db="EMBL/GenBank/DDBJ databases">
        <title>Comparative genomics of biotechnologically important yeasts.</title>
        <authorList>
            <consortium name="DOE Joint Genome Institute"/>
            <person name="Riley R."/>
            <person name="Haridas S."/>
            <person name="Wolfe K.H."/>
            <person name="Lopes M.R."/>
            <person name="Hittinger C.T."/>
            <person name="Goker M."/>
            <person name="Salamov A."/>
            <person name="Wisecaver J."/>
            <person name="Long T.M."/>
            <person name="Aerts A.L."/>
            <person name="Barry K."/>
            <person name="Choi C."/>
            <person name="Clum A."/>
            <person name="Coughlan A.Y."/>
            <person name="Deshpande S."/>
            <person name="Douglass A.P."/>
            <person name="Hanson S.J."/>
            <person name="Klenk H.-P."/>
            <person name="Labutti K."/>
            <person name="Lapidus A."/>
            <person name="Lindquist E."/>
            <person name="Lipzen A."/>
            <person name="Meier-Kolthoff J.P."/>
            <person name="Ohm R.A."/>
            <person name="Otillar R.P."/>
            <person name="Pangilinan J."/>
            <person name="Peng Y."/>
            <person name="Rokas A."/>
            <person name="Rosa C.A."/>
            <person name="Scheuner C."/>
            <person name="Sibirny A.A."/>
            <person name="Slot J.C."/>
            <person name="Stielow J.B."/>
            <person name="Sun H."/>
            <person name="Kurtzman C.P."/>
            <person name="Blackwell M."/>
            <person name="Grigoriev I.V."/>
            <person name="Jeffries T.W."/>
        </authorList>
    </citation>
    <scope>NUCLEOTIDE SEQUENCE [LARGE SCALE GENOMIC DNA]</scope>
    <source>
        <strain evidence="8">NRRL Y-2460</strain>
    </source>
</reference>
<organism evidence="7 8">
    <name type="scientific">Pachysolen tannophilus NRRL Y-2460</name>
    <dbReference type="NCBI Taxonomy" id="669874"/>
    <lineage>
        <taxon>Eukaryota</taxon>
        <taxon>Fungi</taxon>
        <taxon>Dikarya</taxon>
        <taxon>Ascomycota</taxon>
        <taxon>Saccharomycotina</taxon>
        <taxon>Pichiomycetes</taxon>
        <taxon>Pachysolenaceae</taxon>
        <taxon>Pachysolen</taxon>
    </lineage>
</organism>
<dbReference type="GO" id="GO:0042030">
    <property type="term" value="F:ATPase inhibitor activity"/>
    <property type="evidence" value="ECO:0007669"/>
    <property type="project" value="InterPro"/>
</dbReference>
<gene>
    <name evidence="7" type="ORF">PACTADRAFT_646</name>
</gene>
<dbReference type="GO" id="GO:0005739">
    <property type="term" value="C:mitochondrion"/>
    <property type="evidence" value="ECO:0007669"/>
    <property type="project" value="UniProtKB-SubCell"/>
</dbReference>
<dbReference type="Proteomes" id="UP000094236">
    <property type="component" value="Unassembled WGS sequence"/>
</dbReference>
<comment type="function">
    <text evidence="4">Inhibits the enzyme activity of ATPase.</text>
</comment>
<dbReference type="Gene3D" id="1.20.5.500">
    <property type="entry name" value="Single helix bin"/>
    <property type="match status" value="1"/>
</dbReference>
<keyword evidence="5" id="KW-0175">Coiled coil</keyword>
<feature type="coiled-coil region" evidence="5">
    <location>
        <begin position="53"/>
        <end position="84"/>
    </location>
</feature>
<keyword evidence="3" id="KW-0496">Mitochondrion</keyword>
<keyword evidence="8" id="KW-1185">Reference proteome</keyword>
<evidence type="ECO:0000256" key="2">
    <source>
        <dbReference type="ARBA" id="ARBA00010901"/>
    </source>
</evidence>
<dbReference type="OrthoDB" id="5532350at2759"/>
<evidence type="ECO:0000256" key="6">
    <source>
        <dbReference type="SAM" id="MobiDB-lite"/>
    </source>
</evidence>
<dbReference type="Pfam" id="PF04568">
    <property type="entry name" value="IATP"/>
    <property type="match status" value="1"/>
</dbReference>
<comment type="subcellular location">
    <subcellularLocation>
        <location evidence="1">Mitochondrion</location>
    </subcellularLocation>
</comment>
<name>A0A1E4U2E3_PACTA</name>
<proteinExistence type="inferred from homology"/>
<evidence type="ECO:0000313" key="8">
    <source>
        <dbReference type="Proteomes" id="UP000094236"/>
    </source>
</evidence>
<dbReference type="STRING" id="669874.A0A1E4U2E3"/>
<dbReference type="EMBL" id="KV454011">
    <property type="protein sequence ID" value="ODV98161.1"/>
    <property type="molecule type" value="Genomic_DNA"/>
</dbReference>
<protein>
    <recommendedName>
        <fullName evidence="4">ATPase inhibitor, mitochondrial</fullName>
    </recommendedName>
</protein>
<accession>A0A1E4U2E3</accession>
<feature type="compositionally biased region" description="Basic and acidic residues" evidence="6">
    <location>
        <begin position="33"/>
        <end position="42"/>
    </location>
</feature>
<comment type="similarity">
    <text evidence="2 4">Belongs to the ATPase inhibitor family.</text>
</comment>
<feature type="region of interest" description="Disordered" evidence="6">
    <location>
        <begin position="22"/>
        <end position="42"/>
    </location>
</feature>
<evidence type="ECO:0000256" key="3">
    <source>
        <dbReference type="ARBA" id="ARBA00023128"/>
    </source>
</evidence>